<proteinExistence type="predicted"/>
<evidence type="ECO:0000256" key="1">
    <source>
        <dbReference type="SAM" id="Phobius"/>
    </source>
</evidence>
<feature type="transmembrane region" description="Helical" evidence="1">
    <location>
        <begin position="36"/>
        <end position="55"/>
    </location>
</feature>
<dbReference type="EMBL" id="JBHSKX010000001">
    <property type="protein sequence ID" value="MFC5365590.1"/>
    <property type="molecule type" value="Genomic_DNA"/>
</dbReference>
<gene>
    <name evidence="2" type="ORF">ACFPJ5_01470</name>
</gene>
<reference evidence="2 3" key="1">
    <citation type="journal article" date="2019" name="Int. J. Syst. Evol. Microbiol.">
        <title>The Global Catalogue of Microorganisms (GCM) 10K type strain sequencing project: providing services to taxonomists for standard genome sequencing and annotation.</title>
        <authorList>
            <consortium name="The Broad Institute Genomics Platform"/>
            <consortium name="The Broad Institute Genome Sequencing Center for Infectious Disease"/>
            <person name="Wu L."/>
            <person name="Ma J."/>
        </authorList>
    </citation>
    <scope>NUCLEOTIDE SEQUENCE [LARGE SCALE GENOMIC DNA]</scope>
    <source>
        <strain evidence="2 3">CGMCC 1.12237</strain>
    </source>
</reference>
<evidence type="ECO:0000313" key="3">
    <source>
        <dbReference type="Proteomes" id="UP001596201"/>
    </source>
</evidence>
<feature type="transmembrane region" description="Helical" evidence="1">
    <location>
        <begin position="98"/>
        <end position="119"/>
    </location>
</feature>
<keyword evidence="3" id="KW-1185">Reference proteome</keyword>
<name>A0ABD5R6L2_9EURY</name>
<dbReference type="Proteomes" id="UP001596201">
    <property type="component" value="Unassembled WGS sequence"/>
</dbReference>
<feature type="transmembrane region" description="Helical" evidence="1">
    <location>
        <begin position="67"/>
        <end position="86"/>
    </location>
</feature>
<accession>A0ABD5R6L2</accession>
<keyword evidence="1" id="KW-0812">Transmembrane</keyword>
<dbReference type="Pfam" id="PF24396">
    <property type="entry name" value="DUF7541"/>
    <property type="match status" value="1"/>
</dbReference>
<comment type="caution">
    <text evidence="2">The sequence shown here is derived from an EMBL/GenBank/DDBJ whole genome shotgun (WGS) entry which is preliminary data.</text>
</comment>
<dbReference type="RefSeq" id="WP_227229121.1">
    <property type="nucleotide sequence ID" value="NZ_JAJCVJ010000001.1"/>
</dbReference>
<keyword evidence="1" id="KW-0472">Membrane</keyword>
<protein>
    <submittedName>
        <fullName evidence="2">Cox cluster protein</fullName>
    </submittedName>
</protein>
<dbReference type="InterPro" id="IPR055963">
    <property type="entry name" value="DUF7541"/>
</dbReference>
<evidence type="ECO:0000313" key="2">
    <source>
        <dbReference type="EMBL" id="MFC5365590.1"/>
    </source>
</evidence>
<organism evidence="2 3">
    <name type="scientific">Salinirubrum litoreum</name>
    <dbReference type="NCBI Taxonomy" id="1126234"/>
    <lineage>
        <taxon>Archaea</taxon>
        <taxon>Methanobacteriati</taxon>
        <taxon>Methanobacteriota</taxon>
        <taxon>Stenosarchaea group</taxon>
        <taxon>Halobacteria</taxon>
        <taxon>Halobacteriales</taxon>
        <taxon>Haloferacaceae</taxon>
        <taxon>Salinirubrum</taxon>
    </lineage>
</organism>
<sequence length="125" mass="12494">MDENPGVSDQYRMASPWPVFVALGIPISEIGLLFDVLPIAVGGLLLFCGSIAGMVAEAGYAKSPWRAAAGSAVALFAFAGVLVYLSSTDGGAALGQRGLAVVVSGGLLLAGSLVGSLVVQEPSTV</sequence>
<dbReference type="AlphaFoldDB" id="A0ABD5R6L2"/>
<keyword evidence="1" id="KW-1133">Transmembrane helix</keyword>